<protein>
    <submittedName>
        <fullName evidence="2">Uncharacterized protein</fullName>
    </submittedName>
</protein>
<accession>A0A7G9Z809</accession>
<evidence type="ECO:0000313" key="2">
    <source>
        <dbReference type="EMBL" id="QNO56393.1"/>
    </source>
</evidence>
<proteinExistence type="predicted"/>
<feature type="transmembrane region" description="Helical" evidence="1">
    <location>
        <begin position="89"/>
        <end position="110"/>
    </location>
</feature>
<keyword evidence="1" id="KW-0472">Membrane</keyword>
<dbReference type="AlphaFoldDB" id="A0A7G9Z809"/>
<evidence type="ECO:0000256" key="1">
    <source>
        <dbReference type="SAM" id="Phobius"/>
    </source>
</evidence>
<sequence>MANDFVNERRIIIFRVAKVCAGKECFTKSTYASSSTTSASTRSASSIICATSFLMRYWPVGLFGLQRNSTSSGFISAIINSGLIRRSGISIRFIFAPIIFAATAYSPYVYCGMSARSFMNARVTSWMSSEAPAPTSTSPVSQPNFCDILALNSLHSVSGYNFIASIAPFIASRTNSGGP</sequence>
<reference evidence="2" key="1">
    <citation type="submission" date="2020-06" db="EMBL/GenBank/DDBJ databases">
        <title>Unique genomic features of the anaerobic methanotrophic archaea.</title>
        <authorList>
            <person name="Chadwick G.L."/>
            <person name="Skennerton C.T."/>
            <person name="Laso-Perez R."/>
            <person name="Leu A.O."/>
            <person name="Speth D.R."/>
            <person name="Yu H."/>
            <person name="Morgan-Lang C."/>
            <person name="Hatzenpichler R."/>
            <person name="Goudeau D."/>
            <person name="Malmstrom R."/>
            <person name="Brazelton W.J."/>
            <person name="Woyke T."/>
            <person name="Hallam S.J."/>
            <person name="Tyson G.W."/>
            <person name="Wegener G."/>
            <person name="Boetius A."/>
            <person name="Orphan V."/>
        </authorList>
    </citation>
    <scope>NUCLEOTIDE SEQUENCE</scope>
</reference>
<dbReference type="EMBL" id="MT631654">
    <property type="protein sequence ID" value="QNO56393.1"/>
    <property type="molecule type" value="Genomic_DNA"/>
</dbReference>
<gene>
    <name evidence="2" type="ORF">JCABFCCD_00034</name>
</gene>
<keyword evidence="1" id="KW-1133">Transmembrane helix</keyword>
<name>A0A7G9Z809_9EURY</name>
<keyword evidence="1" id="KW-0812">Transmembrane</keyword>
<organism evidence="2">
    <name type="scientific">Candidatus Methanophaga sp. ANME-1 ERB7</name>
    <dbReference type="NCBI Taxonomy" id="2759913"/>
    <lineage>
        <taxon>Archaea</taxon>
        <taxon>Methanobacteriati</taxon>
        <taxon>Methanobacteriota</taxon>
        <taxon>Stenosarchaea group</taxon>
        <taxon>Methanomicrobia</taxon>
        <taxon>Candidatus Methanophagales</taxon>
        <taxon>Candidatus Methanophagaceae</taxon>
        <taxon>Candidatus Methanophaga</taxon>
    </lineage>
</organism>